<comment type="catalytic activity">
    <reaction evidence="1 10 11">
        <text>D-ribulose 5-phosphate = D-xylulose 5-phosphate</text>
        <dbReference type="Rhea" id="RHEA:13677"/>
        <dbReference type="ChEBI" id="CHEBI:57737"/>
        <dbReference type="ChEBI" id="CHEBI:58121"/>
        <dbReference type="EC" id="5.1.3.1"/>
    </reaction>
</comment>
<evidence type="ECO:0000256" key="13">
    <source>
        <dbReference type="PIRSR" id="PIRSR001461-2"/>
    </source>
</evidence>
<dbReference type="NCBIfam" id="NF004076">
    <property type="entry name" value="PRK05581.1-4"/>
    <property type="match status" value="1"/>
</dbReference>
<dbReference type="InterPro" id="IPR026019">
    <property type="entry name" value="Ribul_P_3_epim"/>
</dbReference>
<dbReference type="EMBL" id="QMQA01000244">
    <property type="protein sequence ID" value="RLE11513.1"/>
    <property type="molecule type" value="Genomic_DNA"/>
</dbReference>
<comment type="cofactor">
    <cofactor evidence="5">
        <name>Fe(2+)</name>
        <dbReference type="ChEBI" id="CHEBI:29033"/>
    </cofactor>
</comment>
<evidence type="ECO:0000256" key="8">
    <source>
        <dbReference type="ARBA" id="ARBA00022723"/>
    </source>
</evidence>
<evidence type="ECO:0000256" key="7">
    <source>
        <dbReference type="ARBA" id="ARBA00013188"/>
    </source>
</evidence>
<feature type="binding site" evidence="10 13">
    <location>
        <position position="32"/>
    </location>
    <ligand>
        <name>a divalent metal cation</name>
        <dbReference type="ChEBI" id="CHEBI:60240"/>
    </ligand>
</feature>
<dbReference type="PANTHER" id="PTHR11749">
    <property type="entry name" value="RIBULOSE-5-PHOSPHATE-3-EPIMERASE"/>
    <property type="match status" value="1"/>
</dbReference>
<comment type="cofactor">
    <cofactor evidence="4">
        <name>Zn(2+)</name>
        <dbReference type="ChEBI" id="CHEBI:29105"/>
    </cofactor>
</comment>
<keyword evidence="8 10" id="KW-0479">Metal-binding</keyword>
<dbReference type="AlphaFoldDB" id="A0A662DB26"/>
<feature type="active site" description="Proton acceptor" evidence="10 12">
    <location>
        <position position="32"/>
    </location>
</feature>
<dbReference type="GO" id="GO:0046872">
    <property type="term" value="F:metal ion binding"/>
    <property type="evidence" value="ECO:0007669"/>
    <property type="project" value="UniProtKB-UniRule"/>
</dbReference>
<evidence type="ECO:0000256" key="9">
    <source>
        <dbReference type="ARBA" id="ARBA00023235"/>
    </source>
</evidence>
<evidence type="ECO:0000256" key="2">
    <source>
        <dbReference type="ARBA" id="ARBA00001936"/>
    </source>
</evidence>
<feature type="binding site" evidence="10 14">
    <location>
        <begin position="194"/>
        <end position="195"/>
    </location>
    <ligand>
        <name>substrate</name>
    </ligand>
</feature>
<feature type="binding site" evidence="14">
    <location>
        <position position="174"/>
    </location>
    <ligand>
        <name>substrate</name>
    </ligand>
</feature>
<dbReference type="InterPro" id="IPR013785">
    <property type="entry name" value="Aldolase_TIM"/>
</dbReference>
<dbReference type="InterPro" id="IPR011060">
    <property type="entry name" value="RibuloseP-bd_barrel"/>
</dbReference>
<feature type="active site" description="Proton donor" evidence="10 12">
    <location>
        <position position="172"/>
    </location>
</feature>
<comment type="similarity">
    <text evidence="6 10 11">Belongs to the ribulose-phosphate 3-epimerase family.</text>
</comment>
<proteinExistence type="inferred from homology"/>
<evidence type="ECO:0000256" key="3">
    <source>
        <dbReference type="ARBA" id="ARBA00001941"/>
    </source>
</evidence>
<feature type="binding site" evidence="10 13">
    <location>
        <position position="63"/>
    </location>
    <ligand>
        <name>a divalent metal cation</name>
        <dbReference type="ChEBI" id="CHEBI:60240"/>
    </ligand>
</feature>
<organism evidence="15 16">
    <name type="scientific">Aerophobetes bacterium</name>
    <dbReference type="NCBI Taxonomy" id="2030807"/>
    <lineage>
        <taxon>Bacteria</taxon>
        <taxon>Candidatus Aerophobota</taxon>
    </lineage>
</organism>
<comment type="cofactor">
    <cofactor evidence="3">
        <name>Co(2+)</name>
        <dbReference type="ChEBI" id="CHEBI:48828"/>
    </cofactor>
</comment>
<evidence type="ECO:0000256" key="11">
    <source>
        <dbReference type="PIRNR" id="PIRNR001461"/>
    </source>
</evidence>
<evidence type="ECO:0000256" key="14">
    <source>
        <dbReference type="PIRSR" id="PIRSR001461-3"/>
    </source>
</evidence>
<comment type="function">
    <text evidence="10">Catalyzes the reversible epimerization of D-ribulose 5-phosphate to D-xylulose 5-phosphate.</text>
</comment>
<feature type="binding site" evidence="10 14">
    <location>
        <position position="6"/>
    </location>
    <ligand>
        <name>substrate</name>
    </ligand>
</feature>
<feature type="binding site" evidence="10 13">
    <location>
        <position position="30"/>
    </location>
    <ligand>
        <name>a divalent metal cation</name>
        <dbReference type="ChEBI" id="CHEBI:60240"/>
    </ligand>
</feature>
<dbReference type="GO" id="GO:0006098">
    <property type="term" value="P:pentose-phosphate shunt"/>
    <property type="evidence" value="ECO:0007669"/>
    <property type="project" value="UniProtKB-UniRule"/>
</dbReference>
<feature type="binding site" evidence="10 14">
    <location>
        <position position="63"/>
    </location>
    <ligand>
        <name>substrate</name>
    </ligand>
</feature>
<keyword evidence="13" id="KW-0464">Manganese</keyword>
<evidence type="ECO:0000256" key="1">
    <source>
        <dbReference type="ARBA" id="ARBA00001782"/>
    </source>
</evidence>
<dbReference type="Gene3D" id="3.20.20.70">
    <property type="entry name" value="Aldolase class I"/>
    <property type="match status" value="1"/>
</dbReference>
<keyword evidence="9 10" id="KW-0413">Isomerase</keyword>
<protein>
    <recommendedName>
        <fullName evidence="7 10">Ribulose-phosphate 3-epimerase</fullName>
        <ecNumber evidence="7 10">5.1.3.1</ecNumber>
    </recommendedName>
</protein>
<feature type="binding site" evidence="10 13">
    <location>
        <position position="172"/>
    </location>
    <ligand>
        <name>a divalent metal cation</name>
        <dbReference type="ChEBI" id="CHEBI:60240"/>
    </ligand>
</feature>
<evidence type="ECO:0000256" key="12">
    <source>
        <dbReference type="PIRSR" id="PIRSR001461-1"/>
    </source>
</evidence>
<comment type="cofactor">
    <cofactor evidence="2">
        <name>Mn(2+)</name>
        <dbReference type="ChEBI" id="CHEBI:29035"/>
    </cofactor>
</comment>
<dbReference type="GO" id="GO:0004750">
    <property type="term" value="F:D-ribulose-phosphate 3-epimerase activity"/>
    <property type="evidence" value="ECO:0007669"/>
    <property type="project" value="UniProtKB-UniRule"/>
</dbReference>
<accession>A0A662DB26</accession>
<dbReference type="PROSITE" id="PS01085">
    <property type="entry name" value="RIBUL_P_3_EPIMER_1"/>
    <property type="match status" value="1"/>
</dbReference>
<comment type="caution">
    <text evidence="15">The sequence shown here is derived from an EMBL/GenBank/DDBJ whole genome shotgun (WGS) entry which is preliminary data.</text>
</comment>
<dbReference type="GO" id="GO:0019323">
    <property type="term" value="P:pentose catabolic process"/>
    <property type="evidence" value="ECO:0007669"/>
    <property type="project" value="UniProtKB-UniRule"/>
</dbReference>
<dbReference type="SUPFAM" id="SSF51366">
    <property type="entry name" value="Ribulose-phoshate binding barrel"/>
    <property type="match status" value="1"/>
</dbReference>
<dbReference type="EC" id="5.1.3.1" evidence="7 10"/>
<comment type="pathway">
    <text evidence="10">Carbohydrate degradation.</text>
</comment>
<evidence type="ECO:0000256" key="5">
    <source>
        <dbReference type="ARBA" id="ARBA00001954"/>
    </source>
</evidence>
<evidence type="ECO:0000256" key="10">
    <source>
        <dbReference type="HAMAP-Rule" id="MF_02227"/>
    </source>
</evidence>
<keyword evidence="13" id="KW-0170">Cobalt</keyword>
<feature type="binding site" evidence="10 14">
    <location>
        <begin position="139"/>
        <end position="142"/>
    </location>
    <ligand>
        <name>substrate</name>
    </ligand>
</feature>
<evidence type="ECO:0000313" key="15">
    <source>
        <dbReference type="EMBL" id="RLE11513.1"/>
    </source>
</evidence>
<evidence type="ECO:0000256" key="6">
    <source>
        <dbReference type="ARBA" id="ARBA00009541"/>
    </source>
</evidence>
<sequence length="227" mass="24963">MKIAPSILGADLSCLLQEIKKVEKDTDLLHIDIMDGHFVPNISFGPGILESLKDKVNLPFDVHLMVDHPERWVEPFTEVGCEFISFHAEATAHLDRVVNLIKKRGVKAGVALNPATPEVVLNYILSKLDLVLVMAVNPGFGGQDFLPGILPKVRAIREIAEKKGINLDIAVDGGINEVTAEKVVKEGATILVMGSYLFRASNPQKLILSLKKKLSNWEVKGGVDRWL</sequence>
<name>A0A662DB26_UNCAE</name>
<reference evidence="15 16" key="1">
    <citation type="submission" date="2018-06" db="EMBL/GenBank/DDBJ databases">
        <title>Extensive metabolic versatility and redundancy in microbially diverse, dynamic hydrothermal sediments.</title>
        <authorList>
            <person name="Dombrowski N."/>
            <person name="Teske A."/>
            <person name="Baker B.J."/>
        </authorList>
    </citation>
    <scope>NUCLEOTIDE SEQUENCE [LARGE SCALE GENOMIC DNA]</scope>
    <source>
        <strain evidence="15">B3_G15</strain>
    </source>
</reference>
<evidence type="ECO:0000313" key="16">
    <source>
        <dbReference type="Proteomes" id="UP000280417"/>
    </source>
</evidence>
<keyword evidence="13" id="KW-0862">Zinc</keyword>
<dbReference type="Pfam" id="PF00834">
    <property type="entry name" value="Ribul_P_3_epim"/>
    <property type="match status" value="1"/>
</dbReference>
<dbReference type="Proteomes" id="UP000280417">
    <property type="component" value="Unassembled WGS sequence"/>
</dbReference>
<dbReference type="InterPro" id="IPR000056">
    <property type="entry name" value="Ribul_P_3_epim-like"/>
</dbReference>
<dbReference type="GO" id="GO:0005737">
    <property type="term" value="C:cytoplasm"/>
    <property type="evidence" value="ECO:0007669"/>
    <property type="project" value="UniProtKB-ARBA"/>
</dbReference>
<dbReference type="HAMAP" id="MF_02227">
    <property type="entry name" value="RPE"/>
    <property type="match status" value="1"/>
</dbReference>
<dbReference type="PIRSF" id="PIRSF001461">
    <property type="entry name" value="RPE"/>
    <property type="match status" value="1"/>
</dbReference>
<keyword evidence="10 11" id="KW-0119">Carbohydrate metabolism</keyword>
<evidence type="ECO:0000256" key="4">
    <source>
        <dbReference type="ARBA" id="ARBA00001947"/>
    </source>
</evidence>
<dbReference type="NCBIfam" id="TIGR01163">
    <property type="entry name" value="rpe"/>
    <property type="match status" value="1"/>
</dbReference>
<dbReference type="FunFam" id="3.20.20.70:FF:000004">
    <property type="entry name" value="Ribulose-phosphate 3-epimerase"/>
    <property type="match status" value="1"/>
</dbReference>
<comment type="cofactor">
    <cofactor evidence="10 13">
        <name>a divalent metal cation</name>
        <dbReference type="ChEBI" id="CHEBI:60240"/>
    </cofactor>
    <text evidence="10 13">Binds 1 divalent metal cation per subunit.</text>
</comment>
<dbReference type="CDD" id="cd00429">
    <property type="entry name" value="RPE"/>
    <property type="match status" value="1"/>
</dbReference>
<feature type="binding site" evidence="10">
    <location>
        <begin position="172"/>
        <end position="174"/>
    </location>
    <ligand>
        <name>substrate</name>
    </ligand>
</feature>
<gene>
    <name evidence="10 15" type="primary">rpe</name>
    <name evidence="15" type="ORF">DRJ04_07930</name>
</gene>